<keyword evidence="3" id="KW-1185">Reference proteome</keyword>
<dbReference type="AlphaFoldDB" id="A0A6G0WVI1"/>
<feature type="region of interest" description="Disordered" evidence="1">
    <location>
        <begin position="1"/>
        <end position="21"/>
    </location>
</feature>
<feature type="compositionally biased region" description="Basic residues" evidence="1">
    <location>
        <begin position="1"/>
        <end position="11"/>
    </location>
</feature>
<dbReference type="EMBL" id="VJMJ01000141">
    <property type="protein sequence ID" value="KAF0731525.1"/>
    <property type="molecule type" value="Genomic_DNA"/>
</dbReference>
<name>A0A6G0WVI1_9STRA</name>
<evidence type="ECO:0000313" key="3">
    <source>
        <dbReference type="Proteomes" id="UP000481153"/>
    </source>
</evidence>
<sequence length="188" mass="21827">MDRMRKGVRRRHDPDDDEIRLEMPPNKKVLVELLENLCISMSTKDSVTIDEREENDTAAKFILSNGPRQYVYPQRNLYNLYTVYMRRMWDAPTAPPRDPSMGTMVLYNASPRVPSPLRCLMFPPFTIPEEDEGDGSAYDTDMMMDVDMDCEEYYTPPCQPRLAGSLTHSEWFLPDDPEDDGMDIMDIL</sequence>
<dbReference type="VEuPathDB" id="FungiDB:AeMF1_014044"/>
<reference evidence="2 3" key="1">
    <citation type="submission" date="2019-07" db="EMBL/GenBank/DDBJ databases">
        <title>Genomics analysis of Aphanomyces spp. identifies a new class of oomycete effector associated with host adaptation.</title>
        <authorList>
            <person name="Gaulin E."/>
        </authorList>
    </citation>
    <scope>NUCLEOTIDE SEQUENCE [LARGE SCALE GENOMIC DNA]</scope>
    <source>
        <strain evidence="2 3">ATCC 201684</strain>
    </source>
</reference>
<accession>A0A6G0WVI1</accession>
<comment type="caution">
    <text evidence="2">The sequence shown here is derived from an EMBL/GenBank/DDBJ whole genome shotgun (WGS) entry which is preliminary data.</text>
</comment>
<evidence type="ECO:0000313" key="2">
    <source>
        <dbReference type="EMBL" id="KAF0731525.1"/>
    </source>
</evidence>
<dbReference type="Proteomes" id="UP000481153">
    <property type="component" value="Unassembled WGS sequence"/>
</dbReference>
<gene>
    <name evidence="2" type="ORF">Ae201684_011150</name>
</gene>
<proteinExistence type="predicted"/>
<evidence type="ECO:0000256" key="1">
    <source>
        <dbReference type="SAM" id="MobiDB-lite"/>
    </source>
</evidence>
<organism evidence="2 3">
    <name type="scientific">Aphanomyces euteiches</name>
    <dbReference type="NCBI Taxonomy" id="100861"/>
    <lineage>
        <taxon>Eukaryota</taxon>
        <taxon>Sar</taxon>
        <taxon>Stramenopiles</taxon>
        <taxon>Oomycota</taxon>
        <taxon>Saprolegniomycetes</taxon>
        <taxon>Saprolegniales</taxon>
        <taxon>Verrucalvaceae</taxon>
        <taxon>Aphanomyces</taxon>
    </lineage>
</organism>
<protein>
    <submittedName>
        <fullName evidence="2">Uncharacterized protein</fullName>
    </submittedName>
</protein>